<keyword evidence="4" id="KW-0804">Transcription</keyword>
<evidence type="ECO:0000256" key="1">
    <source>
        <dbReference type="ARBA" id="ARBA00009437"/>
    </source>
</evidence>
<keyword evidence="2" id="KW-0805">Transcription regulation</keyword>
<dbReference type="OrthoDB" id="9786526at2"/>
<dbReference type="InterPro" id="IPR036390">
    <property type="entry name" value="WH_DNA-bd_sf"/>
</dbReference>
<dbReference type="InterPro" id="IPR036388">
    <property type="entry name" value="WH-like_DNA-bd_sf"/>
</dbReference>
<dbReference type="RefSeq" id="WP_126159035.1">
    <property type="nucleotide sequence ID" value="NZ_RQXW01000011.1"/>
</dbReference>
<dbReference type="FunFam" id="1.10.10.10:FF:000001">
    <property type="entry name" value="LysR family transcriptional regulator"/>
    <property type="match status" value="1"/>
</dbReference>
<keyword evidence="3" id="KW-0238">DNA-binding</keyword>
<reference evidence="6 7" key="1">
    <citation type="submission" date="2018-11" db="EMBL/GenBank/DDBJ databases">
        <title>The draft genome sequence of Amphritea opalescens ANRC-JH13T.</title>
        <authorList>
            <person name="Fang Z."/>
            <person name="Zhang Y."/>
            <person name="Han X."/>
        </authorList>
    </citation>
    <scope>NUCLEOTIDE SEQUENCE [LARGE SCALE GENOMIC DNA]</scope>
    <source>
        <strain evidence="6 7">ANRC-JH13</strain>
    </source>
</reference>
<dbReference type="InterPro" id="IPR000847">
    <property type="entry name" value="LysR_HTH_N"/>
</dbReference>
<feature type="domain" description="HTH lysR-type" evidence="5">
    <location>
        <begin position="1"/>
        <end position="58"/>
    </location>
</feature>
<keyword evidence="7" id="KW-1185">Reference proteome</keyword>
<dbReference type="SUPFAM" id="SSF46785">
    <property type="entry name" value="Winged helix' DNA-binding domain"/>
    <property type="match status" value="1"/>
</dbReference>
<comment type="caution">
    <text evidence="6">The sequence shown here is derived from an EMBL/GenBank/DDBJ whole genome shotgun (WGS) entry which is preliminary data.</text>
</comment>
<evidence type="ECO:0000256" key="4">
    <source>
        <dbReference type="ARBA" id="ARBA00023163"/>
    </source>
</evidence>
<evidence type="ECO:0000256" key="3">
    <source>
        <dbReference type="ARBA" id="ARBA00023125"/>
    </source>
</evidence>
<gene>
    <name evidence="6" type="ORF">EH243_12625</name>
</gene>
<dbReference type="EMBL" id="RQXW01000011">
    <property type="protein sequence ID" value="RTE65278.1"/>
    <property type="molecule type" value="Genomic_DNA"/>
</dbReference>
<organism evidence="6 7">
    <name type="scientific">Amphritea opalescens</name>
    <dbReference type="NCBI Taxonomy" id="2490544"/>
    <lineage>
        <taxon>Bacteria</taxon>
        <taxon>Pseudomonadati</taxon>
        <taxon>Pseudomonadota</taxon>
        <taxon>Gammaproteobacteria</taxon>
        <taxon>Oceanospirillales</taxon>
        <taxon>Oceanospirillaceae</taxon>
        <taxon>Amphritea</taxon>
    </lineage>
</organism>
<comment type="similarity">
    <text evidence="1">Belongs to the LysR transcriptional regulatory family.</text>
</comment>
<dbReference type="Gene3D" id="3.40.190.10">
    <property type="entry name" value="Periplasmic binding protein-like II"/>
    <property type="match status" value="2"/>
</dbReference>
<dbReference type="Pfam" id="PF00126">
    <property type="entry name" value="HTH_1"/>
    <property type="match status" value="1"/>
</dbReference>
<dbReference type="Proteomes" id="UP000283087">
    <property type="component" value="Unassembled WGS sequence"/>
</dbReference>
<sequence length="300" mass="33956">MNINHMKAFLEVARSGSFQVAAEKLYITQSTVSARIKVLEDQLNTRLFNRMRGGSELTSSGRNFIRYATTSVRAWEQAKQEIALPEELDAMISLGVQLNLWQQITPNWIEQMQNNSPEVGTRVVMDYSDNLLRQLMDGELDLALTYVNCNLSELCTKQLFEDTLVLVATKARDVQSGWVDDYVFVDWGEEFREAHAIAYPDTLAPRLSVGLGMTGLDYILNYGGAGYFPERMVDALINDGLLFYVDKAPMFKRPVYLSYPKEPINCELLNMALINLQQVLQNANQTNNVNAFSNMHVSLS</sequence>
<name>A0A430KP43_9GAMM</name>
<accession>A0A430KP43</accession>
<dbReference type="AlphaFoldDB" id="A0A430KP43"/>
<dbReference type="Pfam" id="PF03466">
    <property type="entry name" value="LysR_substrate"/>
    <property type="match status" value="1"/>
</dbReference>
<dbReference type="PANTHER" id="PTHR30126:SF21">
    <property type="entry name" value="TRANSCRIPTIONAL REGULATOR-RELATED"/>
    <property type="match status" value="1"/>
</dbReference>
<protein>
    <submittedName>
        <fullName evidence="6">LysR family transcriptional regulator</fullName>
    </submittedName>
</protein>
<dbReference type="InterPro" id="IPR005119">
    <property type="entry name" value="LysR_subst-bd"/>
</dbReference>
<evidence type="ECO:0000256" key="2">
    <source>
        <dbReference type="ARBA" id="ARBA00023015"/>
    </source>
</evidence>
<dbReference type="PROSITE" id="PS50931">
    <property type="entry name" value="HTH_LYSR"/>
    <property type="match status" value="1"/>
</dbReference>
<evidence type="ECO:0000313" key="6">
    <source>
        <dbReference type="EMBL" id="RTE65278.1"/>
    </source>
</evidence>
<proteinExistence type="inferred from homology"/>
<dbReference type="CDD" id="cd05466">
    <property type="entry name" value="PBP2_LTTR_substrate"/>
    <property type="match status" value="1"/>
</dbReference>
<dbReference type="Gene3D" id="1.10.10.10">
    <property type="entry name" value="Winged helix-like DNA-binding domain superfamily/Winged helix DNA-binding domain"/>
    <property type="match status" value="1"/>
</dbReference>
<dbReference type="GO" id="GO:0000976">
    <property type="term" value="F:transcription cis-regulatory region binding"/>
    <property type="evidence" value="ECO:0007669"/>
    <property type="project" value="TreeGrafter"/>
</dbReference>
<dbReference type="PRINTS" id="PR00039">
    <property type="entry name" value="HTHLYSR"/>
</dbReference>
<dbReference type="SUPFAM" id="SSF53850">
    <property type="entry name" value="Periplasmic binding protein-like II"/>
    <property type="match status" value="1"/>
</dbReference>
<evidence type="ECO:0000259" key="5">
    <source>
        <dbReference type="PROSITE" id="PS50931"/>
    </source>
</evidence>
<dbReference type="PANTHER" id="PTHR30126">
    <property type="entry name" value="HTH-TYPE TRANSCRIPTIONAL REGULATOR"/>
    <property type="match status" value="1"/>
</dbReference>
<dbReference type="GO" id="GO:0003700">
    <property type="term" value="F:DNA-binding transcription factor activity"/>
    <property type="evidence" value="ECO:0007669"/>
    <property type="project" value="InterPro"/>
</dbReference>
<evidence type="ECO:0000313" key="7">
    <source>
        <dbReference type="Proteomes" id="UP000283087"/>
    </source>
</evidence>